<accession>A0AAD4MYP4</accession>
<proteinExistence type="predicted"/>
<organism evidence="1 2">
    <name type="scientific">Ditylenchus destructor</name>
    <dbReference type="NCBI Taxonomy" id="166010"/>
    <lineage>
        <taxon>Eukaryota</taxon>
        <taxon>Metazoa</taxon>
        <taxon>Ecdysozoa</taxon>
        <taxon>Nematoda</taxon>
        <taxon>Chromadorea</taxon>
        <taxon>Rhabditida</taxon>
        <taxon>Tylenchina</taxon>
        <taxon>Tylenchomorpha</taxon>
        <taxon>Sphaerularioidea</taxon>
        <taxon>Anguinidae</taxon>
        <taxon>Anguininae</taxon>
        <taxon>Ditylenchus</taxon>
    </lineage>
</organism>
<name>A0AAD4MYP4_9BILA</name>
<dbReference type="EMBL" id="JAKKPZ010000032">
    <property type="protein sequence ID" value="KAI1709079.1"/>
    <property type="molecule type" value="Genomic_DNA"/>
</dbReference>
<keyword evidence="2" id="KW-1185">Reference proteome</keyword>
<dbReference type="Proteomes" id="UP001201812">
    <property type="component" value="Unassembled WGS sequence"/>
</dbReference>
<evidence type="ECO:0000313" key="2">
    <source>
        <dbReference type="Proteomes" id="UP001201812"/>
    </source>
</evidence>
<reference evidence="1" key="1">
    <citation type="submission" date="2022-01" db="EMBL/GenBank/DDBJ databases">
        <title>Genome Sequence Resource for Two Populations of Ditylenchus destructor, the Migratory Endoparasitic Phytonematode.</title>
        <authorList>
            <person name="Zhang H."/>
            <person name="Lin R."/>
            <person name="Xie B."/>
        </authorList>
    </citation>
    <scope>NUCLEOTIDE SEQUENCE</scope>
    <source>
        <strain evidence="1">BazhouSP</strain>
    </source>
</reference>
<comment type="caution">
    <text evidence="1">The sequence shown here is derived from an EMBL/GenBank/DDBJ whole genome shotgun (WGS) entry which is preliminary data.</text>
</comment>
<dbReference type="AlphaFoldDB" id="A0AAD4MYP4"/>
<protein>
    <submittedName>
        <fullName evidence="1">Uncharacterized protein</fullName>
    </submittedName>
</protein>
<evidence type="ECO:0000313" key="1">
    <source>
        <dbReference type="EMBL" id="KAI1709079.1"/>
    </source>
</evidence>
<gene>
    <name evidence="1" type="ORF">DdX_11477</name>
</gene>
<sequence>MVDSGTSSVDYEDEVRVLSECNVGQIRTALETNNRRLTKISVLSKIRGRVDTLDYIEIWREGDVDLRDEDISHQIFEGFLMEHIRVKNGQRRVGSATRRPRRSISPVRGDRNFHIKAKLQDPQNLSDYVIVVYTAFPNSDLSRRV</sequence>